<dbReference type="EMBL" id="PDNC01000025">
    <property type="protein sequence ID" value="PGH05996.1"/>
    <property type="molecule type" value="Genomic_DNA"/>
</dbReference>
<protein>
    <recommendedName>
        <fullName evidence="4">Myb-like domain-containing protein</fullName>
    </recommendedName>
</protein>
<evidence type="ECO:0000313" key="2">
    <source>
        <dbReference type="EMBL" id="PGH05996.1"/>
    </source>
</evidence>
<organism evidence="2 3">
    <name type="scientific">Blastomyces parvus</name>
    <dbReference type="NCBI Taxonomy" id="2060905"/>
    <lineage>
        <taxon>Eukaryota</taxon>
        <taxon>Fungi</taxon>
        <taxon>Dikarya</taxon>
        <taxon>Ascomycota</taxon>
        <taxon>Pezizomycotina</taxon>
        <taxon>Eurotiomycetes</taxon>
        <taxon>Eurotiomycetidae</taxon>
        <taxon>Onygenales</taxon>
        <taxon>Ajellomycetaceae</taxon>
        <taxon>Blastomyces</taxon>
    </lineage>
</organism>
<keyword evidence="3" id="KW-1185">Reference proteome</keyword>
<gene>
    <name evidence="2" type="ORF">GX51_02587</name>
</gene>
<feature type="region of interest" description="Disordered" evidence="1">
    <location>
        <begin position="1"/>
        <end position="39"/>
    </location>
</feature>
<feature type="region of interest" description="Disordered" evidence="1">
    <location>
        <begin position="207"/>
        <end position="259"/>
    </location>
</feature>
<proteinExistence type="predicted"/>
<feature type="compositionally biased region" description="Acidic residues" evidence="1">
    <location>
        <begin position="140"/>
        <end position="151"/>
    </location>
</feature>
<dbReference type="AlphaFoldDB" id="A0A2B7XA68"/>
<accession>A0A2B7XA68</accession>
<evidence type="ECO:0000313" key="3">
    <source>
        <dbReference type="Proteomes" id="UP000224080"/>
    </source>
</evidence>
<feature type="region of interest" description="Disordered" evidence="1">
    <location>
        <begin position="477"/>
        <end position="496"/>
    </location>
</feature>
<comment type="caution">
    <text evidence="2">The sequence shown here is derived from an EMBL/GenBank/DDBJ whole genome shotgun (WGS) entry which is preliminary data.</text>
</comment>
<evidence type="ECO:0008006" key="4">
    <source>
        <dbReference type="Google" id="ProtNLM"/>
    </source>
</evidence>
<sequence>MTSTNTTKSTKQRKGSSAIDKNNRQNPRKAPLNRPKTRNISRWSDALDNRLLLCIQSACNARGIKLPWEAVAELMGGYISAGAITQHLTKLRAKLVKEGQPVPPRLKRGGTSAGEGEGADATNRRKRSTAVNKKVRFEVSSDDDDDSDDSNSDSMAVAACLINTHKYKPNNAQKNEDVHINADIDNDNCSESSTEYVAVGASFLQFPNDPSSPLPPSYKHDHSYEAQCQPKGNARGKAKCNASAQSNANTSSSGSSPQRKLVKLRIATRGSASCDGNRAVGDNGIGGNSNGNAVGRRLSSEYTGSTSSHTAHDSPESACTVEMNAGTDAEGMAHCTGTVRQLNQQHYHHGQSPYGWHGSNGGSPHIRPAEMLRQLGHHVEYPNHGHNNLMARAGFQQGCRSFAMNPNGLGGLHNAASPYQDNTHIFRNGAMPSNSPPLPIPIPIHVQGGYSADGMWNNYRNNNLFPNIPRTHRTNITCDQRPHHTTHNHNRDYNRASYTPTTASLALPYQHSMGTEPRTVGRIDIENPPAEPTTLVEHVQIPDHQQEQQPHEQGQTLGAAGVEAQAAITDGLDDLPELNNFDAEFVHLDEGHFEGLLGAYGYEIEGVV</sequence>
<feature type="region of interest" description="Disordered" evidence="1">
    <location>
        <begin position="272"/>
        <end position="318"/>
    </location>
</feature>
<evidence type="ECO:0000256" key="1">
    <source>
        <dbReference type="SAM" id="MobiDB-lite"/>
    </source>
</evidence>
<feature type="compositionally biased region" description="Low complexity" evidence="1">
    <location>
        <begin position="241"/>
        <end position="256"/>
    </location>
</feature>
<feature type="region of interest" description="Disordered" evidence="1">
    <location>
        <begin position="99"/>
        <end position="152"/>
    </location>
</feature>
<dbReference type="STRING" id="2060905.A0A2B7XA68"/>
<dbReference type="Proteomes" id="UP000224080">
    <property type="component" value="Unassembled WGS sequence"/>
</dbReference>
<feature type="compositionally biased region" description="Polar residues" evidence="1">
    <location>
        <begin position="300"/>
        <end position="309"/>
    </location>
</feature>
<reference evidence="2 3" key="1">
    <citation type="submission" date="2017-10" db="EMBL/GenBank/DDBJ databases">
        <title>Comparative genomics in systemic dimorphic fungi from Ajellomycetaceae.</title>
        <authorList>
            <person name="Munoz J.F."/>
            <person name="Mcewen J.G."/>
            <person name="Clay O.K."/>
            <person name="Cuomo C.A."/>
        </authorList>
    </citation>
    <scope>NUCLEOTIDE SEQUENCE [LARGE SCALE GENOMIC DNA]</scope>
    <source>
        <strain evidence="2 3">UAMH130</strain>
    </source>
</reference>
<name>A0A2B7XA68_9EURO</name>
<dbReference type="OrthoDB" id="3903267at2759"/>